<dbReference type="GO" id="GO:0000166">
    <property type="term" value="F:nucleotide binding"/>
    <property type="evidence" value="ECO:0007669"/>
    <property type="project" value="UniProtKB-KW"/>
</dbReference>
<protein>
    <recommendedName>
        <fullName evidence="5 13">Hypoxanthine phosphoribosyltransferase</fullName>
        <ecNumber evidence="5 13">2.4.2.8</ecNumber>
    </recommendedName>
</protein>
<dbReference type="NCBIfam" id="TIGR01203">
    <property type="entry name" value="HGPRTase"/>
    <property type="match status" value="1"/>
</dbReference>
<keyword evidence="8 13" id="KW-0808">Transferase</keyword>
<evidence type="ECO:0000256" key="11">
    <source>
        <dbReference type="ARBA" id="ARBA00022741"/>
    </source>
</evidence>
<dbReference type="GO" id="GO:0005829">
    <property type="term" value="C:cytosol"/>
    <property type="evidence" value="ECO:0007669"/>
    <property type="project" value="TreeGrafter"/>
</dbReference>
<dbReference type="GO" id="GO:0032263">
    <property type="term" value="P:GMP salvage"/>
    <property type="evidence" value="ECO:0007669"/>
    <property type="project" value="TreeGrafter"/>
</dbReference>
<dbReference type="AlphaFoldDB" id="A0A024E1H2"/>
<dbReference type="GO" id="GO:0032264">
    <property type="term" value="P:IMP salvage"/>
    <property type="evidence" value="ECO:0007669"/>
    <property type="project" value="UniProtKB-UniPathway"/>
</dbReference>
<dbReference type="PANTHER" id="PTHR43340:SF1">
    <property type="entry name" value="HYPOXANTHINE PHOSPHORIBOSYLTRANSFERASE"/>
    <property type="match status" value="1"/>
</dbReference>
<evidence type="ECO:0000256" key="3">
    <source>
        <dbReference type="ARBA" id="ARBA00004669"/>
    </source>
</evidence>
<keyword evidence="7 13" id="KW-0328">Glycosyltransferase</keyword>
<evidence type="ECO:0000256" key="5">
    <source>
        <dbReference type="ARBA" id="ARBA00011895"/>
    </source>
</evidence>
<dbReference type="EMBL" id="KF269484">
    <property type="protein sequence ID" value="AHZ59602.1"/>
    <property type="molecule type" value="Genomic_DNA"/>
</dbReference>
<evidence type="ECO:0000256" key="12">
    <source>
        <dbReference type="ARBA" id="ARBA00022842"/>
    </source>
</evidence>
<evidence type="ECO:0000256" key="13">
    <source>
        <dbReference type="RuleBase" id="RU364099"/>
    </source>
</evidence>
<dbReference type="Gene3D" id="3.40.50.2020">
    <property type="match status" value="1"/>
</dbReference>
<keyword evidence="9 13" id="KW-0479">Metal-binding</keyword>
<reference evidence="16" key="1">
    <citation type="journal article" date="2014" name="BMC Evol. Biol.">
        <title>A recently transferred cluster of bacterial genes in Trichomonas vaginalis - lateral gene transfer and the fate of acquired genes.</title>
        <authorList>
            <person name="Strese A."/>
            <person name="Backlund A."/>
            <person name="Alsmark C."/>
        </authorList>
    </citation>
    <scope>NUCLEOTIDE SEQUENCE</scope>
    <source>
        <strain evidence="16">G3</strain>
        <strain evidence="15">Moz-4</strain>
    </source>
</reference>
<dbReference type="EC" id="2.4.2.8" evidence="5 13"/>
<comment type="catalytic activity">
    <reaction evidence="13">
        <text>IMP + diphosphate = hypoxanthine + 5-phospho-alpha-D-ribose 1-diphosphate</text>
        <dbReference type="Rhea" id="RHEA:17973"/>
        <dbReference type="ChEBI" id="CHEBI:17368"/>
        <dbReference type="ChEBI" id="CHEBI:33019"/>
        <dbReference type="ChEBI" id="CHEBI:58017"/>
        <dbReference type="ChEBI" id="CHEBI:58053"/>
        <dbReference type="EC" id="2.4.2.8"/>
    </reaction>
</comment>
<dbReference type="VEuPathDB" id="TrichDB:TVAGG3_0446890"/>
<organism evidence="16">
    <name type="scientific">Trichomonas vaginalis</name>
    <dbReference type="NCBI Taxonomy" id="5722"/>
    <lineage>
        <taxon>Eukaryota</taxon>
        <taxon>Metamonada</taxon>
        <taxon>Parabasalia</taxon>
        <taxon>Trichomonadida</taxon>
        <taxon>Trichomonadidae</taxon>
        <taxon>Trichomonas</taxon>
    </lineage>
</organism>
<dbReference type="GO" id="GO:0000287">
    <property type="term" value="F:magnesium ion binding"/>
    <property type="evidence" value="ECO:0007669"/>
    <property type="project" value="TreeGrafter"/>
</dbReference>
<dbReference type="CDD" id="cd06223">
    <property type="entry name" value="PRTases_typeI"/>
    <property type="match status" value="1"/>
</dbReference>
<keyword evidence="6 13" id="KW-0963">Cytoplasm</keyword>
<dbReference type="VEuPathDB" id="TrichDB:TVAG_243770"/>
<dbReference type="InterPro" id="IPR050408">
    <property type="entry name" value="HGPRT"/>
</dbReference>
<evidence type="ECO:0000259" key="14">
    <source>
        <dbReference type="Pfam" id="PF00156"/>
    </source>
</evidence>
<dbReference type="UniPathway" id="UPA00591">
    <property type="reaction ID" value="UER00648"/>
</dbReference>
<dbReference type="InterPro" id="IPR000836">
    <property type="entry name" value="PRTase_dom"/>
</dbReference>
<dbReference type="FunFam" id="3.40.50.2020:FF:000006">
    <property type="entry name" value="Hypoxanthine phosphoribosyltransferase"/>
    <property type="match status" value="1"/>
</dbReference>
<evidence type="ECO:0000256" key="10">
    <source>
        <dbReference type="ARBA" id="ARBA00022726"/>
    </source>
</evidence>
<dbReference type="GO" id="GO:0004422">
    <property type="term" value="F:hypoxanthine phosphoribosyltransferase activity"/>
    <property type="evidence" value="ECO:0007669"/>
    <property type="project" value="InterPro"/>
</dbReference>
<dbReference type="EMBL" id="KF269483">
    <property type="protein sequence ID" value="AHZ59601.1"/>
    <property type="molecule type" value="Genomic_DNA"/>
</dbReference>
<dbReference type="SUPFAM" id="SSF53271">
    <property type="entry name" value="PRTase-like"/>
    <property type="match status" value="1"/>
</dbReference>
<dbReference type="InterPro" id="IPR029057">
    <property type="entry name" value="PRTase-like"/>
</dbReference>
<evidence type="ECO:0000313" key="15">
    <source>
        <dbReference type="EMBL" id="AHZ59601.1"/>
    </source>
</evidence>
<dbReference type="Pfam" id="PF00156">
    <property type="entry name" value="Pribosyltran"/>
    <property type="match status" value="1"/>
</dbReference>
<dbReference type="GO" id="GO:0046100">
    <property type="term" value="P:hypoxanthine metabolic process"/>
    <property type="evidence" value="ECO:0007669"/>
    <property type="project" value="TreeGrafter"/>
</dbReference>
<dbReference type="GO" id="GO:0006166">
    <property type="term" value="P:purine ribonucleoside salvage"/>
    <property type="evidence" value="ECO:0007669"/>
    <property type="project" value="UniProtKB-KW"/>
</dbReference>
<evidence type="ECO:0000256" key="8">
    <source>
        <dbReference type="ARBA" id="ARBA00022679"/>
    </source>
</evidence>
<comment type="similarity">
    <text evidence="4 13">Belongs to the purine/pyrimidine phosphoribosyltransferase family.</text>
</comment>
<accession>A0A024E1H2</accession>
<evidence type="ECO:0000256" key="1">
    <source>
        <dbReference type="ARBA" id="ARBA00001946"/>
    </source>
</evidence>
<sequence length="180" mass="20659">MSDIKAVLYSEEEIRAKVKELGERITEDYEDKNLFLLGILKGCVPFMADIMRSIDLELEYDFMDVSSYQGTRSMGEVRILKDISTSIVDKDILIVEDIIDTGVTLSYLTKILKSRGARSIEIVTMLSKPSRRKVDLPVKYNGYKIDDYFVIGYGMDFNERFRGLPYIGILDESVYCNSEE</sequence>
<comment type="pathway">
    <text evidence="3 13">Purine metabolism; IMP biosynthesis via salvage pathway; IMP from hypoxanthine: step 1/1.</text>
</comment>
<dbReference type="PANTHER" id="PTHR43340">
    <property type="entry name" value="HYPOXANTHINE-GUANINE PHOSPHORIBOSYLTRANSFERASE"/>
    <property type="match status" value="1"/>
</dbReference>
<evidence type="ECO:0000256" key="7">
    <source>
        <dbReference type="ARBA" id="ARBA00022676"/>
    </source>
</evidence>
<keyword evidence="12 13" id="KW-0460">Magnesium</keyword>
<evidence type="ECO:0000256" key="9">
    <source>
        <dbReference type="ARBA" id="ARBA00022723"/>
    </source>
</evidence>
<comment type="subcellular location">
    <subcellularLocation>
        <location evidence="2 13">Cytoplasm</location>
    </subcellularLocation>
</comment>
<dbReference type="InterPro" id="IPR005904">
    <property type="entry name" value="Hxn_phspho_trans"/>
</dbReference>
<dbReference type="GO" id="GO:0006178">
    <property type="term" value="P:guanine salvage"/>
    <property type="evidence" value="ECO:0007669"/>
    <property type="project" value="TreeGrafter"/>
</dbReference>
<gene>
    <name evidence="16" type="ORF">TVAG_243770.2</name>
</gene>
<keyword evidence="11 13" id="KW-0547">Nucleotide-binding</keyword>
<evidence type="ECO:0000256" key="6">
    <source>
        <dbReference type="ARBA" id="ARBA00022490"/>
    </source>
</evidence>
<evidence type="ECO:0000313" key="16">
    <source>
        <dbReference type="EMBL" id="AHZ59602.1"/>
    </source>
</evidence>
<comment type="cofactor">
    <cofactor evidence="1 13">
        <name>Mg(2+)</name>
        <dbReference type="ChEBI" id="CHEBI:18420"/>
    </cofactor>
</comment>
<evidence type="ECO:0000256" key="4">
    <source>
        <dbReference type="ARBA" id="ARBA00008391"/>
    </source>
</evidence>
<name>A0A024E1H2_TRIVA</name>
<evidence type="ECO:0000256" key="2">
    <source>
        <dbReference type="ARBA" id="ARBA00004496"/>
    </source>
</evidence>
<keyword evidence="10 13" id="KW-0660">Purine salvage</keyword>
<feature type="domain" description="Phosphoribosyltransferase" evidence="14">
    <location>
        <begin position="12"/>
        <end position="157"/>
    </location>
</feature>
<proteinExistence type="inferred from homology"/>